<dbReference type="AlphaFoldDB" id="T5LSS8"/>
<sequence>MVVMDSERILLFYRTSWMNNHFAAYRLSQVIRQKVTQTAVVFHKFIVLSVYSTKITFLTEIQEKSHVTDARS</sequence>
<organism evidence="1 2">
    <name type="scientific">Oxalobacter paraformigenes</name>
    <dbReference type="NCBI Taxonomy" id="556268"/>
    <lineage>
        <taxon>Bacteria</taxon>
        <taxon>Pseudomonadati</taxon>
        <taxon>Pseudomonadota</taxon>
        <taxon>Betaproteobacteria</taxon>
        <taxon>Burkholderiales</taxon>
        <taxon>Oxalobacteraceae</taxon>
        <taxon>Oxalobacter</taxon>
    </lineage>
</organism>
<name>T5LSS8_9BURK</name>
<dbReference type="HOGENOM" id="CLU_2718468_0_0_4"/>
<protein>
    <submittedName>
        <fullName evidence="1">Uncharacterized protein</fullName>
    </submittedName>
</protein>
<dbReference type="Proteomes" id="UP000003973">
    <property type="component" value="Unassembled WGS sequence"/>
</dbReference>
<evidence type="ECO:0000313" key="2">
    <source>
        <dbReference type="Proteomes" id="UP000003973"/>
    </source>
</evidence>
<evidence type="ECO:0000313" key="1">
    <source>
        <dbReference type="EMBL" id="EQM95109.1"/>
    </source>
</evidence>
<keyword evidence="2" id="KW-1185">Reference proteome</keyword>
<accession>T5LSS8</accession>
<reference evidence="1" key="1">
    <citation type="submission" date="2011-10" db="EMBL/GenBank/DDBJ databases">
        <title>The Genome Sequence of Oxalobacter formigenes HOxBLS.</title>
        <authorList>
            <consortium name="The Broad Institute Genome Sequencing Platform"/>
            <person name="Earl A."/>
            <person name="Ward D."/>
            <person name="Feldgarden M."/>
            <person name="Gevers D."/>
            <person name="Allison M.J."/>
            <person name="Humphrey S."/>
            <person name="Young S.K."/>
            <person name="Zeng Q."/>
            <person name="Gargeya S."/>
            <person name="Fitzgerald M."/>
            <person name="Haas B."/>
            <person name="Abouelleil A."/>
            <person name="Alvarado L."/>
            <person name="Arachchi H.M."/>
            <person name="Berlin A."/>
            <person name="Brown A."/>
            <person name="Chapman S.B."/>
            <person name="Chen Z."/>
            <person name="Dunbar C."/>
            <person name="Freedman E."/>
            <person name="Gearin G."/>
            <person name="Goldberg J."/>
            <person name="Griggs A."/>
            <person name="Gujja S."/>
            <person name="Heiman D."/>
            <person name="Howarth C."/>
            <person name="Larson L."/>
            <person name="Lui A."/>
            <person name="MacDonald P.J.P."/>
            <person name="Montmayeur A."/>
            <person name="Murphy C."/>
            <person name="Neiman D."/>
            <person name="Pearson M."/>
            <person name="Priest M."/>
            <person name="Roberts A."/>
            <person name="Saif S."/>
            <person name="Shea T."/>
            <person name="Shenoy N."/>
            <person name="Sisk P."/>
            <person name="Stolte C."/>
            <person name="Sykes S."/>
            <person name="Wortman J."/>
            <person name="Nusbaum C."/>
            <person name="Birren B."/>
        </authorList>
    </citation>
    <scope>NUCLEOTIDE SEQUENCE [LARGE SCALE GENOMIC DNA]</scope>
    <source>
        <strain evidence="1">HOxBLS</strain>
    </source>
</reference>
<gene>
    <name evidence="1" type="ORF">OFAG_02333</name>
</gene>
<dbReference type="EMBL" id="ACDP02000029">
    <property type="protein sequence ID" value="EQM95109.1"/>
    <property type="molecule type" value="Genomic_DNA"/>
</dbReference>
<proteinExistence type="predicted"/>
<comment type="caution">
    <text evidence="1">The sequence shown here is derived from an EMBL/GenBank/DDBJ whole genome shotgun (WGS) entry which is preliminary data.</text>
</comment>